<gene>
    <name evidence="2" type="ORF">TRFO_21368</name>
</gene>
<accession>A0A1J4KEM4</accession>
<feature type="transmembrane region" description="Helical" evidence="1">
    <location>
        <begin position="42"/>
        <end position="63"/>
    </location>
</feature>
<dbReference type="Proteomes" id="UP000179807">
    <property type="component" value="Unassembled WGS sequence"/>
</dbReference>
<keyword evidence="1" id="KW-1133">Transmembrane helix</keyword>
<comment type="caution">
    <text evidence="2">The sequence shown here is derived from an EMBL/GenBank/DDBJ whole genome shotgun (WGS) entry which is preliminary data.</text>
</comment>
<dbReference type="GeneID" id="94836627"/>
<dbReference type="VEuPathDB" id="TrichDB:TRFO_21368"/>
<evidence type="ECO:0000313" key="2">
    <source>
        <dbReference type="EMBL" id="OHT09651.1"/>
    </source>
</evidence>
<keyword evidence="1" id="KW-0472">Membrane</keyword>
<evidence type="ECO:0000313" key="3">
    <source>
        <dbReference type="Proteomes" id="UP000179807"/>
    </source>
</evidence>
<reference evidence="2" key="1">
    <citation type="submission" date="2016-10" db="EMBL/GenBank/DDBJ databases">
        <authorList>
            <person name="Benchimol M."/>
            <person name="Almeida L.G."/>
            <person name="Vasconcelos A.T."/>
            <person name="Perreira-Neves A."/>
            <person name="Rosa I.A."/>
            <person name="Tasca T."/>
            <person name="Bogo M.R."/>
            <person name="de Souza W."/>
        </authorList>
    </citation>
    <scope>NUCLEOTIDE SEQUENCE [LARGE SCALE GENOMIC DNA]</scope>
    <source>
        <strain evidence="2">K</strain>
    </source>
</reference>
<dbReference type="AlphaFoldDB" id="A0A1J4KEM4"/>
<dbReference type="EMBL" id="MLAK01000633">
    <property type="protein sequence ID" value="OHT09651.1"/>
    <property type="molecule type" value="Genomic_DNA"/>
</dbReference>
<feature type="transmembrane region" description="Helical" evidence="1">
    <location>
        <begin position="12"/>
        <end position="30"/>
    </location>
</feature>
<feature type="transmembrane region" description="Helical" evidence="1">
    <location>
        <begin position="110"/>
        <end position="132"/>
    </location>
</feature>
<dbReference type="RefSeq" id="XP_068362787.1">
    <property type="nucleotide sequence ID" value="XM_068501923.1"/>
</dbReference>
<sequence length="449" mass="52456">MQNFINSVWKWKYSAIFSWVLTIYLVYILSAEFLRHYLVQPYPLGSYLSPVILISVCIPLYFYSKSLCVVPIRKNVIPLMDMKYPALFFLTQFIWCFFHLFMYLSPKLSLQISACFLIVFYLFLDFTIVLLYDKKNRIENIKTHCLYCIPISPIFASFAICYFTFDLYVSIIVSSTLFLSLFFISICSLICGEKTSFAKSDDASRLADGLERRSLVEQYWAYSDFLDIASDKVSSRRNFIYEDAGKTFSRIVKSIITKISDMSEAHDSLSTNQKSNSSSNSSHYPSLKVFIQRQWTNFLGYMKGRHIRQMTMKKERKASENSIIVMNGIQSLVKMMFLAKKEDKYGIVQVHAEEIVNAIISLHRSVDRSHTYIWKTPSFGKQWIADDYQDLALQVLRVTNWAITNLILKYGKKLDLEMLSNENSKYVIEYIKNTLQMSEEEYTSYFTNN</sequence>
<organism evidence="2 3">
    <name type="scientific">Tritrichomonas foetus</name>
    <dbReference type="NCBI Taxonomy" id="1144522"/>
    <lineage>
        <taxon>Eukaryota</taxon>
        <taxon>Metamonada</taxon>
        <taxon>Parabasalia</taxon>
        <taxon>Tritrichomonadida</taxon>
        <taxon>Tritrichomonadidae</taxon>
        <taxon>Tritrichomonas</taxon>
    </lineage>
</organism>
<feature type="transmembrane region" description="Helical" evidence="1">
    <location>
        <begin position="84"/>
        <end position="104"/>
    </location>
</feature>
<keyword evidence="3" id="KW-1185">Reference proteome</keyword>
<proteinExistence type="predicted"/>
<evidence type="ECO:0000256" key="1">
    <source>
        <dbReference type="SAM" id="Phobius"/>
    </source>
</evidence>
<feature type="transmembrane region" description="Helical" evidence="1">
    <location>
        <begin position="171"/>
        <end position="191"/>
    </location>
</feature>
<protein>
    <submittedName>
        <fullName evidence="2">Uncharacterized protein</fullName>
    </submittedName>
</protein>
<keyword evidence="1" id="KW-0812">Transmembrane</keyword>
<feature type="transmembrane region" description="Helical" evidence="1">
    <location>
        <begin position="144"/>
        <end position="165"/>
    </location>
</feature>
<name>A0A1J4KEM4_9EUKA</name>